<reference evidence="1" key="1">
    <citation type="journal article" date="2014" name="Genome Biol. Evol.">
        <title>Pangenome evidence for extensive interdomain horizontal transfer affecting lineage core and shell genes in uncultured planktonic thaumarchaeota and euryarchaeota.</title>
        <authorList>
            <person name="Deschamps P."/>
            <person name="Zivanovic Y."/>
            <person name="Moreira D."/>
            <person name="Rodriguez-Valera F."/>
            <person name="Lopez-Garcia P."/>
        </authorList>
    </citation>
    <scope>NUCLEOTIDE SEQUENCE</scope>
</reference>
<sequence length="159" mass="17963">MSKKPIIGGIILAAIIGVVFVGAQINPDNPENGEVWSIRMASPEWDDRQNHRAALPNLEEGTYKLGFVPMGDSPSKIRIDIKGKWTERYYMDPSWRPLFSEEFVLKGTPVDTGISKYYTWEYVGQKYVYIPEVEGEANYEITITRTGNLEGSVTISLSR</sequence>
<organism evidence="1">
    <name type="scientific">uncultured marine thaumarchaeote AD1000_73_G07</name>
    <dbReference type="NCBI Taxonomy" id="1455939"/>
    <lineage>
        <taxon>Archaea</taxon>
        <taxon>Nitrososphaerota</taxon>
        <taxon>environmental samples</taxon>
    </lineage>
</organism>
<name>A0A075FWL9_9ARCH</name>
<proteinExistence type="predicted"/>
<evidence type="ECO:0000313" key="1">
    <source>
        <dbReference type="EMBL" id="AIE96160.1"/>
    </source>
</evidence>
<accession>A0A075FWL9</accession>
<dbReference type="EMBL" id="KF900471">
    <property type="protein sequence ID" value="AIE96160.1"/>
    <property type="molecule type" value="Genomic_DNA"/>
</dbReference>
<dbReference type="AlphaFoldDB" id="A0A075FWL9"/>
<protein>
    <submittedName>
        <fullName evidence="1">Uncharacterized protein</fullName>
    </submittedName>
</protein>